<dbReference type="SUPFAM" id="SSF52540">
    <property type="entry name" value="P-loop containing nucleoside triphosphate hydrolases"/>
    <property type="match status" value="1"/>
</dbReference>
<dbReference type="PANTHER" id="PTHR42939">
    <property type="entry name" value="ABC TRANSPORTER ATP-BINDING PROTEIN ALBC-RELATED"/>
    <property type="match status" value="1"/>
</dbReference>
<dbReference type="AlphaFoldDB" id="A0A4V5KK32"/>
<reference evidence="5 6" key="1">
    <citation type="submission" date="2019-04" db="EMBL/GenBank/DDBJ databases">
        <title>Microbes associate with the intestines of laboratory mice.</title>
        <authorList>
            <person name="Navarre W."/>
            <person name="Wong E."/>
            <person name="Huang K.C."/>
            <person name="Tropini C."/>
            <person name="Ng K."/>
            <person name="Yu B."/>
        </authorList>
    </citation>
    <scope>NUCLEOTIDE SEQUENCE [LARGE SCALE GENOMIC DNA]</scope>
    <source>
        <strain evidence="5 6">NM48_B13</strain>
    </source>
</reference>
<evidence type="ECO:0000313" key="6">
    <source>
        <dbReference type="Proteomes" id="UP000309454"/>
    </source>
</evidence>
<evidence type="ECO:0000313" key="5">
    <source>
        <dbReference type="EMBL" id="TJW11496.1"/>
    </source>
</evidence>
<dbReference type="EMBL" id="SSTM01000002">
    <property type="protein sequence ID" value="TJW11496.1"/>
    <property type="molecule type" value="Genomic_DNA"/>
</dbReference>
<evidence type="ECO:0000256" key="3">
    <source>
        <dbReference type="ARBA" id="ARBA00022840"/>
    </source>
</evidence>
<dbReference type="InterPro" id="IPR003593">
    <property type="entry name" value="AAA+_ATPase"/>
</dbReference>
<dbReference type="CDD" id="cd03230">
    <property type="entry name" value="ABC_DR_subfamily_A"/>
    <property type="match status" value="1"/>
</dbReference>
<dbReference type="Proteomes" id="UP000309454">
    <property type="component" value="Unassembled WGS sequence"/>
</dbReference>
<dbReference type="InterPro" id="IPR027417">
    <property type="entry name" value="P-loop_NTPase"/>
</dbReference>
<keyword evidence="3 5" id="KW-0067">ATP-binding</keyword>
<dbReference type="GO" id="GO:0016887">
    <property type="term" value="F:ATP hydrolysis activity"/>
    <property type="evidence" value="ECO:0007669"/>
    <property type="project" value="InterPro"/>
</dbReference>
<sequence>MGSAIEIRNATKDYGRGRGVFDLSLTVAPGEVVGFLGANGAGKSVTMRMLMGFVRPQSGSARIFGRDCFSQRAEIQKSVGYLPGELAFPGDMTGCSFLRFAASMAAVESSGSRLGCKRADELAEFFELDPSVPLRSMSKGTRQKVGIVAAFMTEPRLLLLDEPTSGLDLLMQRRFVELVQAEKRRGATIMLSSHLLGEVEGTCDRAVFIRQGRLVCTASAGELTLDGVMGQLYGPQALQRHWGDGRGRSAVGARSFEGEEVWS</sequence>
<dbReference type="GO" id="GO:0005524">
    <property type="term" value="F:ATP binding"/>
    <property type="evidence" value="ECO:0007669"/>
    <property type="project" value="UniProtKB-KW"/>
</dbReference>
<keyword evidence="6" id="KW-1185">Reference proteome</keyword>
<organism evidence="5 6">
    <name type="scientific">Parvibacter caecicola</name>
    <dbReference type="NCBI Taxonomy" id="747645"/>
    <lineage>
        <taxon>Bacteria</taxon>
        <taxon>Bacillati</taxon>
        <taxon>Actinomycetota</taxon>
        <taxon>Coriobacteriia</taxon>
        <taxon>Coriobacteriales</taxon>
        <taxon>Coriobacteriaceae</taxon>
        <taxon>Parvibacter</taxon>
    </lineage>
</organism>
<dbReference type="OrthoDB" id="3177347at2"/>
<protein>
    <submittedName>
        <fullName evidence="5">ABC transporter ATP-binding protein</fullName>
    </submittedName>
</protein>
<dbReference type="InterPro" id="IPR003439">
    <property type="entry name" value="ABC_transporter-like_ATP-bd"/>
</dbReference>
<evidence type="ECO:0000256" key="2">
    <source>
        <dbReference type="ARBA" id="ARBA00022741"/>
    </source>
</evidence>
<dbReference type="PROSITE" id="PS50893">
    <property type="entry name" value="ABC_TRANSPORTER_2"/>
    <property type="match status" value="1"/>
</dbReference>
<keyword evidence="1" id="KW-0813">Transport</keyword>
<dbReference type="Pfam" id="PF00005">
    <property type="entry name" value="ABC_tran"/>
    <property type="match status" value="1"/>
</dbReference>
<evidence type="ECO:0000256" key="1">
    <source>
        <dbReference type="ARBA" id="ARBA00022448"/>
    </source>
</evidence>
<name>A0A4V5KK32_9ACTN</name>
<dbReference type="InterPro" id="IPR051782">
    <property type="entry name" value="ABC_Transporter_VariousFunc"/>
</dbReference>
<accession>A0A4V5KK32</accession>
<dbReference type="SMART" id="SM00382">
    <property type="entry name" value="AAA"/>
    <property type="match status" value="1"/>
</dbReference>
<proteinExistence type="predicted"/>
<dbReference type="RefSeq" id="WP_136845616.1">
    <property type="nucleotide sequence ID" value="NZ_CANSOV010000056.1"/>
</dbReference>
<comment type="caution">
    <text evidence="5">The sequence shown here is derived from an EMBL/GenBank/DDBJ whole genome shotgun (WGS) entry which is preliminary data.</text>
</comment>
<keyword evidence="2" id="KW-0547">Nucleotide-binding</keyword>
<gene>
    <name evidence="5" type="ORF">E5982_04665</name>
</gene>
<feature type="domain" description="ABC transporter" evidence="4">
    <location>
        <begin position="5"/>
        <end position="236"/>
    </location>
</feature>
<evidence type="ECO:0000259" key="4">
    <source>
        <dbReference type="PROSITE" id="PS50893"/>
    </source>
</evidence>
<dbReference type="PANTHER" id="PTHR42939:SF1">
    <property type="entry name" value="ABC TRANSPORTER ATP-BINDING PROTEIN ALBC-RELATED"/>
    <property type="match status" value="1"/>
</dbReference>
<dbReference type="Gene3D" id="3.40.50.300">
    <property type="entry name" value="P-loop containing nucleotide triphosphate hydrolases"/>
    <property type="match status" value="1"/>
</dbReference>